<keyword evidence="3 5" id="KW-0378">Hydrolase</keyword>
<dbReference type="InterPro" id="IPR029058">
    <property type="entry name" value="AB_hydrolase_fold"/>
</dbReference>
<dbReference type="OrthoDB" id="3200163at2759"/>
<dbReference type="KEGG" id="tut:107369889"/>
<dbReference type="HOGENOM" id="CLU_006586_13_0_1"/>
<dbReference type="InterPro" id="IPR050654">
    <property type="entry name" value="AChE-related_enzymes"/>
</dbReference>
<dbReference type="InterPro" id="IPR019826">
    <property type="entry name" value="Carboxylesterase_B_AS"/>
</dbReference>
<dbReference type="GO" id="GO:0003990">
    <property type="term" value="F:acetylcholinesterase activity"/>
    <property type="evidence" value="ECO:0007669"/>
    <property type="project" value="TreeGrafter"/>
</dbReference>
<evidence type="ECO:0000256" key="5">
    <source>
        <dbReference type="RuleBase" id="RU361235"/>
    </source>
</evidence>
<keyword evidence="5" id="KW-0732">Signal</keyword>
<keyword evidence="4" id="KW-0325">Glycoprotein</keyword>
<dbReference type="PANTHER" id="PTHR43918:SF4">
    <property type="entry name" value="CARBOXYLIC ESTER HYDROLASE"/>
    <property type="match status" value="1"/>
</dbReference>
<dbReference type="Pfam" id="PF00135">
    <property type="entry name" value="COesterase"/>
    <property type="match status" value="1"/>
</dbReference>
<dbReference type="PROSITE" id="PS00122">
    <property type="entry name" value="CARBOXYLESTERASE_B_1"/>
    <property type="match status" value="1"/>
</dbReference>
<name>T1L347_TETUR</name>
<feature type="domain" description="Carboxylesterase type B" evidence="6">
    <location>
        <begin position="23"/>
        <end position="487"/>
    </location>
</feature>
<dbReference type="eggNOG" id="KOG4389">
    <property type="taxonomic scope" value="Eukaryota"/>
</dbReference>
<evidence type="ECO:0000256" key="1">
    <source>
        <dbReference type="ARBA" id="ARBA00005964"/>
    </source>
</evidence>
<keyword evidence="8" id="KW-1185">Reference proteome</keyword>
<sequence length="540" mass="60773">MNWKLQIFVFLFLNVITLCLSKLIVKTEWGSIRGFYQKFGDKQIRSFLGIPYALPPVGPLRFRKPIELVKPFRGIYRTKNFGPACLQTKLNGAIHAPNSTISENCLFLNVWTPIDASKKKLYPVLVYIHGAAFIFGSASGPRSRGDVLTAYNDIVTVNLNHRLGASGLAYGKSDSIVGNQQVHDVIMALEWVKRNIGAFGGDPNQITLSGMSSGAILASAIFLSPAVESGLFNKIVLMSGVAIDQVNVVNPKKLFNLTKSMSSSLGCSHYSSSNDSIQIGEIICLKKAKAESIADTPENPSFLPVYNDRYILPESPVKIVNKKSFPKGFKFLIGTEADENLILKSYSPTTKKEAIEYMEKAVSSLDLTQLNITHLLMKYFEDVNDNDTSLIKRRFNDFGSDLQFHCPSLLYSVAFASNSYNKVYLYRNDYVTSYFSNASRPYGAGHADDHRLFLGEPFRSPEMYSDDKDRELSRFMMKILSDFVKGKDLFWDSIKINGNQSDKISLPRWRIQNNEPFDKVDYDEDTDLCLDWAKYYGLQI</sequence>
<dbReference type="GO" id="GO:0006581">
    <property type="term" value="P:acetylcholine catabolic process"/>
    <property type="evidence" value="ECO:0007669"/>
    <property type="project" value="TreeGrafter"/>
</dbReference>
<keyword evidence="2" id="KW-0719">Serine esterase</keyword>
<gene>
    <name evidence="7" type="primary">107369889</name>
</gene>
<dbReference type="GO" id="GO:0019695">
    <property type="term" value="P:choline metabolic process"/>
    <property type="evidence" value="ECO:0007669"/>
    <property type="project" value="TreeGrafter"/>
</dbReference>
<protein>
    <recommendedName>
        <fullName evidence="5">Carboxylic ester hydrolase</fullName>
        <ecNumber evidence="5">3.1.1.-</ecNumber>
    </recommendedName>
</protein>
<dbReference type="InterPro" id="IPR002018">
    <property type="entry name" value="CarbesteraseB"/>
</dbReference>
<dbReference type="PANTHER" id="PTHR43918">
    <property type="entry name" value="ACETYLCHOLINESTERASE"/>
    <property type="match status" value="1"/>
</dbReference>
<feature type="signal peptide" evidence="5">
    <location>
        <begin position="1"/>
        <end position="21"/>
    </location>
</feature>
<evidence type="ECO:0000259" key="6">
    <source>
        <dbReference type="Pfam" id="PF00135"/>
    </source>
</evidence>
<reference evidence="7" key="2">
    <citation type="submission" date="2015-06" db="UniProtKB">
        <authorList>
            <consortium name="EnsemblMetazoa"/>
        </authorList>
    </citation>
    <scope>IDENTIFICATION</scope>
</reference>
<accession>T1L347</accession>
<dbReference type="OMA" id="RSPEMYS"/>
<evidence type="ECO:0000256" key="3">
    <source>
        <dbReference type="ARBA" id="ARBA00022801"/>
    </source>
</evidence>
<evidence type="ECO:0000313" key="8">
    <source>
        <dbReference type="Proteomes" id="UP000015104"/>
    </source>
</evidence>
<dbReference type="ESTHER" id="tetur-t1l347">
    <property type="family name" value="Cholinesterase-like"/>
</dbReference>
<evidence type="ECO:0000256" key="2">
    <source>
        <dbReference type="ARBA" id="ARBA00022487"/>
    </source>
</evidence>
<dbReference type="Proteomes" id="UP000015104">
    <property type="component" value="Unassembled WGS sequence"/>
</dbReference>
<feature type="chain" id="PRO_5005147136" description="Carboxylic ester hydrolase" evidence="5">
    <location>
        <begin position="22"/>
        <end position="540"/>
    </location>
</feature>
<dbReference type="GO" id="GO:0005886">
    <property type="term" value="C:plasma membrane"/>
    <property type="evidence" value="ECO:0007669"/>
    <property type="project" value="TreeGrafter"/>
</dbReference>
<proteinExistence type="inferred from homology"/>
<dbReference type="GO" id="GO:0005615">
    <property type="term" value="C:extracellular space"/>
    <property type="evidence" value="ECO:0007669"/>
    <property type="project" value="TreeGrafter"/>
</dbReference>
<dbReference type="SUPFAM" id="SSF53474">
    <property type="entry name" value="alpha/beta-Hydrolases"/>
    <property type="match status" value="1"/>
</dbReference>
<comment type="similarity">
    <text evidence="1 5">Belongs to the type-B carboxylesterase/lipase family.</text>
</comment>
<evidence type="ECO:0000313" key="7">
    <source>
        <dbReference type="EnsemblMetazoa" id="tetur35g00210.1"/>
    </source>
</evidence>
<dbReference type="Gene3D" id="3.40.50.1820">
    <property type="entry name" value="alpha/beta hydrolase"/>
    <property type="match status" value="1"/>
</dbReference>
<reference evidence="8" key="1">
    <citation type="submission" date="2011-08" db="EMBL/GenBank/DDBJ databases">
        <authorList>
            <person name="Rombauts S."/>
        </authorList>
    </citation>
    <scope>NUCLEOTIDE SEQUENCE</scope>
    <source>
        <strain evidence="8">London</strain>
    </source>
</reference>
<evidence type="ECO:0000256" key="4">
    <source>
        <dbReference type="ARBA" id="ARBA00023180"/>
    </source>
</evidence>
<dbReference type="EnsemblMetazoa" id="tetur35g00210.1">
    <property type="protein sequence ID" value="tetur35g00210.1"/>
    <property type="gene ID" value="tetur35g00210"/>
</dbReference>
<dbReference type="EMBL" id="CAEY01001012">
    <property type="status" value="NOT_ANNOTATED_CDS"/>
    <property type="molecule type" value="Genomic_DNA"/>
</dbReference>
<dbReference type="EC" id="3.1.1.-" evidence="5"/>
<organism evidence="7 8">
    <name type="scientific">Tetranychus urticae</name>
    <name type="common">Two-spotted spider mite</name>
    <dbReference type="NCBI Taxonomy" id="32264"/>
    <lineage>
        <taxon>Eukaryota</taxon>
        <taxon>Metazoa</taxon>
        <taxon>Ecdysozoa</taxon>
        <taxon>Arthropoda</taxon>
        <taxon>Chelicerata</taxon>
        <taxon>Arachnida</taxon>
        <taxon>Acari</taxon>
        <taxon>Acariformes</taxon>
        <taxon>Trombidiformes</taxon>
        <taxon>Prostigmata</taxon>
        <taxon>Eleutherengona</taxon>
        <taxon>Raphignathae</taxon>
        <taxon>Tetranychoidea</taxon>
        <taxon>Tetranychidae</taxon>
        <taxon>Tetranychus</taxon>
    </lineage>
</organism>
<dbReference type="AlphaFoldDB" id="T1L347"/>